<dbReference type="InterPro" id="IPR051468">
    <property type="entry name" value="Fungal_SecMetab_SDRs"/>
</dbReference>
<dbReference type="PANTHER" id="PTHR43544:SF7">
    <property type="entry name" value="NADB-LER2"/>
    <property type="match status" value="1"/>
</dbReference>
<dbReference type="Gene3D" id="3.40.50.720">
    <property type="entry name" value="NAD(P)-binding Rossmann-like Domain"/>
    <property type="match status" value="1"/>
</dbReference>
<dbReference type="InterPro" id="IPR002347">
    <property type="entry name" value="SDR_fam"/>
</dbReference>
<dbReference type="EMBL" id="CP141882">
    <property type="protein sequence ID" value="WRT64829.1"/>
    <property type="molecule type" value="Genomic_DNA"/>
</dbReference>
<dbReference type="Proteomes" id="UP001329825">
    <property type="component" value="Chromosome 2"/>
</dbReference>
<keyword evidence="3" id="KW-0560">Oxidoreductase</keyword>
<dbReference type="SUPFAM" id="SSF51735">
    <property type="entry name" value="NAD(P)-binding Rossmann-fold domains"/>
    <property type="match status" value="1"/>
</dbReference>
<keyword evidence="2" id="KW-0521">NADP</keyword>
<proteinExistence type="inferred from homology"/>
<comment type="similarity">
    <text evidence="1">Belongs to the short-chain dehydrogenases/reductases (SDR) family.</text>
</comment>
<reference evidence="4 5" key="1">
    <citation type="submission" date="2024-01" db="EMBL/GenBank/DDBJ databases">
        <title>Comparative genomics of Cryptococcus and Kwoniella reveals pathogenesis evolution and contrasting modes of karyotype evolution via chromosome fusion or intercentromeric recombination.</title>
        <authorList>
            <person name="Coelho M.A."/>
            <person name="David-Palma M."/>
            <person name="Shea T."/>
            <person name="Bowers K."/>
            <person name="McGinley-Smith S."/>
            <person name="Mohammad A.W."/>
            <person name="Gnirke A."/>
            <person name="Yurkov A.M."/>
            <person name="Nowrousian M."/>
            <person name="Sun S."/>
            <person name="Cuomo C.A."/>
            <person name="Heitman J."/>
        </authorList>
    </citation>
    <scope>NUCLEOTIDE SEQUENCE [LARGE SCALE GENOMIC DNA]</scope>
    <source>
        <strain evidence="4">CBS 11374</strain>
    </source>
</reference>
<evidence type="ECO:0000256" key="2">
    <source>
        <dbReference type="ARBA" id="ARBA00022857"/>
    </source>
</evidence>
<evidence type="ECO:0000256" key="1">
    <source>
        <dbReference type="ARBA" id="ARBA00006484"/>
    </source>
</evidence>
<sequence>MSSTQKTVLITGANRGIGFGFAQDYANKGYKVIATVRDLSRAPKIPGVITVKIDASNDTDPYTAVEELKTKHGIEKLDIVIANAGISEHYALVRDIDLDQFDQHHKVNARAPLILFKAIYPLLEQGSKFVVISTFPSQNGVDHFPNFGAYGASKATVNYITRQIHFEEPSLTAFFISPGWLDTDMGNAGAAANGLDAPPEKLSVTLPQMVDLIDKSTREEHSGYMWNYDGTKIPF</sequence>
<name>A0ABZ1CU15_9TREE</name>
<dbReference type="Pfam" id="PF00106">
    <property type="entry name" value="adh_short"/>
    <property type="match status" value="1"/>
</dbReference>
<dbReference type="RefSeq" id="XP_062789569.1">
    <property type="nucleotide sequence ID" value="XM_062933518.1"/>
</dbReference>
<gene>
    <name evidence="4" type="ORF">IL334_001765</name>
</gene>
<dbReference type="GeneID" id="87953896"/>
<evidence type="ECO:0000256" key="3">
    <source>
        <dbReference type="ARBA" id="ARBA00023002"/>
    </source>
</evidence>
<dbReference type="PANTHER" id="PTHR43544">
    <property type="entry name" value="SHORT-CHAIN DEHYDROGENASE/REDUCTASE"/>
    <property type="match status" value="1"/>
</dbReference>
<accession>A0ABZ1CU15</accession>
<protein>
    <recommendedName>
        <fullName evidence="6">NAD(P)-binding protein</fullName>
    </recommendedName>
</protein>
<evidence type="ECO:0008006" key="6">
    <source>
        <dbReference type="Google" id="ProtNLM"/>
    </source>
</evidence>
<keyword evidence="5" id="KW-1185">Reference proteome</keyword>
<evidence type="ECO:0000313" key="4">
    <source>
        <dbReference type="EMBL" id="WRT64829.1"/>
    </source>
</evidence>
<dbReference type="InterPro" id="IPR036291">
    <property type="entry name" value="NAD(P)-bd_dom_sf"/>
</dbReference>
<evidence type="ECO:0000313" key="5">
    <source>
        <dbReference type="Proteomes" id="UP001329825"/>
    </source>
</evidence>
<organism evidence="4 5">
    <name type="scientific">Kwoniella shivajii</name>
    <dbReference type="NCBI Taxonomy" id="564305"/>
    <lineage>
        <taxon>Eukaryota</taxon>
        <taxon>Fungi</taxon>
        <taxon>Dikarya</taxon>
        <taxon>Basidiomycota</taxon>
        <taxon>Agaricomycotina</taxon>
        <taxon>Tremellomycetes</taxon>
        <taxon>Tremellales</taxon>
        <taxon>Cryptococcaceae</taxon>
        <taxon>Kwoniella</taxon>
    </lineage>
</organism>
<dbReference type="PRINTS" id="PR00081">
    <property type="entry name" value="GDHRDH"/>
</dbReference>